<dbReference type="GO" id="GO:0003964">
    <property type="term" value="F:RNA-directed DNA polymerase activity"/>
    <property type="evidence" value="ECO:0007669"/>
    <property type="project" value="UniProtKB-KW"/>
</dbReference>
<keyword evidence="5" id="KW-0255">Endonuclease</keyword>
<dbReference type="FunFam" id="3.30.70.270:FF:000026">
    <property type="entry name" value="Transposon Ty3-G Gag-Pol polyprotein"/>
    <property type="match status" value="1"/>
</dbReference>
<dbReference type="EMBL" id="CAJHNJ030000077">
    <property type="protein sequence ID" value="CAG9134394.1"/>
    <property type="molecule type" value="Genomic_DNA"/>
</dbReference>
<dbReference type="GO" id="GO:0008233">
    <property type="term" value="F:peptidase activity"/>
    <property type="evidence" value="ECO:0007669"/>
    <property type="project" value="UniProtKB-KW"/>
</dbReference>
<keyword evidence="2" id="KW-0808">Transferase</keyword>
<protein>
    <submittedName>
        <fullName evidence="9">(diamondback moth) hypothetical protein</fullName>
    </submittedName>
</protein>
<evidence type="ECO:0000256" key="4">
    <source>
        <dbReference type="ARBA" id="ARBA00022722"/>
    </source>
</evidence>
<keyword evidence="6" id="KW-0378">Hydrolase</keyword>
<reference evidence="9" key="1">
    <citation type="submission" date="2020-11" db="EMBL/GenBank/DDBJ databases">
        <authorList>
            <person name="Whiteford S."/>
        </authorList>
    </citation>
    <scope>NUCLEOTIDE SEQUENCE</scope>
</reference>
<keyword evidence="3" id="KW-0548">Nucleotidyltransferase</keyword>
<name>A0A8S4G3I1_PLUXY</name>
<evidence type="ECO:0000259" key="8">
    <source>
        <dbReference type="PROSITE" id="PS50878"/>
    </source>
</evidence>
<gene>
    <name evidence="9" type="ORF">PLXY2_LOCUS12623</name>
</gene>
<dbReference type="Pfam" id="PF00078">
    <property type="entry name" value="RVT_1"/>
    <property type="match status" value="1"/>
</dbReference>
<dbReference type="AlphaFoldDB" id="A0A8S4G3I1"/>
<evidence type="ECO:0000256" key="5">
    <source>
        <dbReference type="ARBA" id="ARBA00022759"/>
    </source>
</evidence>
<keyword evidence="1" id="KW-0645">Protease</keyword>
<evidence type="ECO:0000256" key="3">
    <source>
        <dbReference type="ARBA" id="ARBA00022695"/>
    </source>
</evidence>
<sequence length="1236" mass="142340">MPTFCSNEEHKFYIYNVDSRYDGLIGSDLLKELEASVDMKDQILHTRFTSIPIIYNPAPYNVKIHARSEQRVKLPTDQYSGHAILNFKEFCPGVRMPTAIVECNNGYATTIIQNLTDKDITIGITRPFLTSDFIEDTLCDVNYTTQQNIEIDKILEQNLYNKLRLDHMTDEERIRIQNLCIQYKDIFYCEDLPLTFTSQVKHQIRTKNEDPIYVKPYRLAPAQTEEINRQVQKLLKDDVIRESHSPWCAPVHLVPKRSDASGEIKYRMVIDYRRLNDLTTDDKYPLPNITDLFDKLGKSTYFSTIDLASGYHQIELEESDKQKTAFSTQHGHFEFQRMPFGLKTAPATFQRAMDSVLRGLQGIHCLVYLDDIIVYSSSLEEHIRKLRAVFDRLRQTNLKVQLDKTEFLRKEVLYLGHKITKDGLKPNEDKIKAVMDFPIPKTTTEIKSFLGLVGYYRKFIKDFAKITQPLTNCLKKRNKISIDTDYINAFNKCKELLCNAPLLQYPDPSKPYILTTDASNVALGGVLSQGPIGSDKPIAYASRTLSDTESRYSTIERELLAIIWAIKHFRPYLYGQKFFIYTDHRPLAWLNSMKDPSSKLTRWRLSLQDYNFEIIYKNGKQNTNADALSRIKVNATDSDDDISMKVNVDQKEQKLQKHIDSLTKEITKLTRKKSSSTLSISDSERTHTISPISEVISISSGDKEPTQFVPSVSSSADTIHSAVDMETTGIPILHEAIDTKPNQLLIFTWFRDTCQVKDLSRNKQKVLEVHLPLDNEQLIKDFLKKYVKLKTKYFIYFENQEHRRLFTNIIIQLFRQDMVQFYECTERVIYVEDEDEQKQIIIKHHEGKTVHRAGDHFLCTEEDAVMYPETTCIEQLMKFEENPSQCQQHKVHIENSRVQQLSHNEWILYTNKKTRLIEECSNSNRDDRYLQGTYKLTLLGNCTVILDNLRIHQHRVYQESATSEPTPAISLPEFRSSNLSGAPALNMKEVDFDDLKYMSYTLKQSAFSESVVRPDYSLGTVILYGIPRHAICTSPSNVSLEVFVDASQAAYAACVYLRSTNDAGDVNVRLLCSKSRVAPLKTATIPRLELCGALLGARLADRVTTALRGTVTKKTFWTDSTIVLGWIKTQPKVLKTFVCNRIQEIHELTSEDTWRWVPTSMNPSDLASRGIDPIELQSSTLWWHGPDYLKKDETEWPKDPRTKLDLPEIKTNPSTYVFYTPVLNCSSAPLENNTGH</sequence>
<dbReference type="CDD" id="cd09274">
    <property type="entry name" value="RNase_HI_RT_Ty3"/>
    <property type="match status" value="1"/>
</dbReference>
<dbReference type="InterPro" id="IPR008042">
    <property type="entry name" value="Retrotrans_Pao"/>
</dbReference>
<dbReference type="Pfam" id="PF05380">
    <property type="entry name" value="Peptidase_A17"/>
    <property type="match status" value="1"/>
</dbReference>
<dbReference type="Gene3D" id="3.10.10.10">
    <property type="entry name" value="HIV Type 1 Reverse Transcriptase, subunit A, domain 1"/>
    <property type="match status" value="1"/>
</dbReference>
<dbReference type="PROSITE" id="PS50878">
    <property type="entry name" value="RT_POL"/>
    <property type="match status" value="1"/>
</dbReference>
<dbReference type="CDD" id="cd01647">
    <property type="entry name" value="RT_LTR"/>
    <property type="match status" value="1"/>
</dbReference>
<dbReference type="GO" id="GO:0004519">
    <property type="term" value="F:endonuclease activity"/>
    <property type="evidence" value="ECO:0007669"/>
    <property type="project" value="UniProtKB-KW"/>
</dbReference>
<dbReference type="InterPro" id="IPR000477">
    <property type="entry name" value="RT_dom"/>
</dbReference>
<organism evidence="9 10">
    <name type="scientific">Plutella xylostella</name>
    <name type="common">Diamondback moth</name>
    <name type="synonym">Plutella maculipennis</name>
    <dbReference type="NCBI Taxonomy" id="51655"/>
    <lineage>
        <taxon>Eukaryota</taxon>
        <taxon>Metazoa</taxon>
        <taxon>Ecdysozoa</taxon>
        <taxon>Arthropoda</taxon>
        <taxon>Hexapoda</taxon>
        <taxon>Insecta</taxon>
        <taxon>Pterygota</taxon>
        <taxon>Neoptera</taxon>
        <taxon>Endopterygota</taxon>
        <taxon>Lepidoptera</taxon>
        <taxon>Glossata</taxon>
        <taxon>Ditrysia</taxon>
        <taxon>Yponomeutoidea</taxon>
        <taxon>Plutellidae</taxon>
        <taxon>Plutella</taxon>
    </lineage>
</organism>
<evidence type="ECO:0000313" key="9">
    <source>
        <dbReference type="EMBL" id="CAG9134394.1"/>
    </source>
</evidence>
<dbReference type="InterPro" id="IPR050951">
    <property type="entry name" value="Retrovirus_Pol_polyprotein"/>
</dbReference>
<comment type="caution">
    <text evidence="9">The sequence shown here is derived from an EMBL/GenBank/DDBJ whole genome shotgun (WGS) entry which is preliminary data.</text>
</comment>
<evidence type="ECO:0000256" key="2">
    <source>
        <dbReference type="ARBA" id="ARBA00022679"/>
    </source>
</evidence>
<evidence type="ECO:0000256" key="7">
    <source>
        <dbReference type="ARBA" id="ARBA00022918"/>
    </source>
</evidence>
<proteinExistence type="predicted"/>
<dbReference type="InterPro" id="IPR041373">
    <property type="entry name" value="RT_RNaseH"/>
</dbReference>
<keyword evidence="4" id="KW-0540">Nuclease</keyword>
<dbReference type="Pfam" id="PF17917">
    <property type="entry name" value="RT_RNaseH"/>
    <property type="match status" value="1"/>
</dbReference>
<dbReference type="SUPFAM" id="SSF56672">
    <property type="entry name" value="DNA/RNA polymerases"/>
    <property type="match status" value="1"/>
</dbReference>
<accession>A0A8S4G3I1</accession>
<dbReference type="InterPro" id="IPR043128">
    <property type="entry name" value="Rev_trsase/Diguanyl_cyclase"/>
</dbReference>
<dbReference type="FunFam" id="3.10.10.10:FF:000007">
    <property type="entry name" value="Retrovirus-related Pol polyprotein from transposon 17.6-like Protein"/>
    <property type="match status" value="1"/>
</dbReference>
<dbReference type="Proteomes" id="UP000653454">
    <property type="component" value="Unassembled WGS sequence"/>
</dbReference>
<dbReference type="InterPro" id="IPR043502">
    <property type="entry name" value="DNA/RNA_pol_sf"/>
</dbReference>
<keyword evidence="7" id="KW-0695">RNA-directed DNA polymerase</keyword>
<feature type="domain" description="Reverse transcriptase" evidence="8">
    <location>
        <begin position="235"/>
        <end position="419"/>
    </location>
</feature>
<dbReference type="Gene3D" id="3.30.70.270">
    <property type="match status" value="2"/>
</dbReference>
<dbReference type="PANTHER" id="PTHR37984:SF5">
    <property type="entry name" value="PROTEIN NYNRIN-LIKE"/>
    <property type="match status" value="1"/>
</dbReference>
<evidence type="ECO:0000256" key="6">
    <source>
        <dbReference type="ARBA" id="ARBA00022801"/>
    </source>
</evidence>
<dbReference type="PANTHER" id="PTHR37984">
    <property type="entry name" value="PROTEIN CBG26694"/>
    <property type="match status" value="1"/>
</dbReference>
<evidence type="ECO:0000313" key="10">
    <source>
        <dbReference type="Proteomes" id="UP000653454"/>
    </source>
</evidence>
<evidence type="ECO:0000256" key="1">
    <source>
        <dbReference type="ARBA" id="ARBA00022670"/>
    </source>
</evidence>
<dbReference type="GO" id="GO:0006508">
    <property type="term" value="P:proteolysis"/>
    <property type="evidence" value="ECO:0007669"/>
    <property type="project" value="UniProtKB-KW"/>
</dbReference>
<keyword evidence="10" id="KW-1185">Reference proteome</keyword>